<feature type="coiled-coil region" evidence="1">
    <location>
        <begin position="34"/>
        <end position="68"/>
    </location>
</feature>
<name>A0A149QPP1_9PROT</name>
<organism evidence="2 3">
    <name type="scientific">Gluconobacter potus</name>
    <dbReference type="NCBI Taxonomy" id="2724927"/>
    <lineage>
        <taxon>Bacteria</taxon>
        <taxon>Pseudomonadati</taxon>
        <taxon>Pseudomonadota</taxon>
        <taxon>Alphaproteobacteria</taxon>
        <taxon>Acetobacterales</taxon>
        <taxon>Acetobacteraceae</taxon>
        <taxon>Gluconobacter</taxon>
    </lineage>
</organism>
<gene>
    <name evidence="2" type="ORF">AD929_15765</name>
</gene>
<dbReference type="RefSeq" id="WP_062497873.1">
    <property type="nucleotide sequence ID" value="NZ_LHZB01000121.1"/>
</dbReference>
<evidence type="ECO:0000256" key="1">
    <source>
        <dbReference type="SAM" id="Coils"/>
    </source>
</evidence>
<keyword evidence="1" id="KW-0175">Coiled coil</keyword>
<evidence type="ECO:0000313" key="2">
    <source>
        <dbReference type="EMBL" id="KXU99250.1"/>
    </source>
</evidence>
<dbReference type="EMBL" id="LHZB01000121">
    <property type="protein sequence ID" value="KXU99250.1"/>
    <property type="molecule type" value="Genomic_DNA"/>
</dbReference>
<proteinExistence type="predicted"/>
<reference evidence="2 3" key="1">
    <citation type="submission" date="2015-06" db="EMBL/GenBank/DDBJ databases">
        <title>Improved classification and identification of acetic acid bacteria using matrix-assisted laser desorption/ionization time-of-flight mass spectrometry; Gluconobacter nephelii and Gluconobacter uchimurae are later heterotypic synonyms of Gluconobacter japonicus and Gluconobacter oxydans, respectively.</title>
        <authorList>
            <person name="Li L."/>
            <person name="Cleenwerck I."/>
            <person name="De Vuyst L."/>
            <person name="Vandamme P."/>
        </authorList>
    </citation>
    <scope>NUCLEOTIDE SEQUENCE [LARGE SCALE GENOMIC DNA]</scope>
    <source>
        <strain evidence="2 3">LMG 1764</strain>
    </source>
</reference>
<sequence>MTLPWYLNPWAEVRRLEREAYEQHKWAIRERNSYRAMEDLADRAITALENQEAENADLRRQIAKMEKGSRRAGAQTDEEILSRFVGAHAEKSYPRFKHSRSVTPGRRFKI</sequence>
<dbReference type="PATRIC" id="fig|442.7.peg.62"/>
<comment type="caution">
    <text evidence="2">The sequence shown here is derived from an EMBL/GenBank/DDBJ whole genome shotgun (WGS) entry which is preliminary data.</text>
</comment>
<dbReference type="Proteomes" id="UP000075573">
    <property type="component" value="Unassembled WGS sequence"/>
</dbReference>
<protein>
    <submittedName>
        <fullName evidence="2">Uncharacterized protein</fullName>
    </submittedName>
</protein>
<accession>A0A149QPP1</accession>
<dbReference type="AlphaFoldDB" id="A0A149QPP1"/>
<evidence type="ECO:0000313" key="3">
    <source>
        <dbReference type="Proteomes" id="UP000075573"/>
    </source>
</evidence>